<name>A0A4Y2PQ22_ARAVE</name>
<comment type="caution">
    <text evidence="2">The sequence shown here is derived from an EMBL/GenBank/DDBJ whole genome shotgun (WGS) entry which is preliminary data.</text>
</comment>
<dbReference type="Gene3D" id="3.30.420.10">
    <property type="entry name" value="Ribonuclease H-like superfamily/Ribonuclease H"/>
    <property type="match status" value="1"/>
</dbReference>
<evidence type="ECO:0000259" key="1">
    <source>
        <dbReference type="Pfam" id="PF13358"/>
    </source>
</evidence>
<feature type="non-terminal residue" evidence="2">
    <location>
        <position position="1"/>
    </location>
</feature>
<sequence length="104" mass="12028">NGALTAQRYRDDILKPIAVPYAAAIEDESILMEDNARPHRAEPVDNFLFDEGIFRMDWLAYSPDLNPIEHVWSILGRRVAGRLLPPETIPQLQSYLIQMWKRIP</sequence>
<keyword evidence="3" id="KW-1185">Reference proteome</keyword>
<feature type="domain" description="Tc1-like transposase DDE" evidence="1">
    <location>
        <begin position="11"/>
        <end position="81"/>
    </location>
</feature>
<dbReference type="EMBL" id="BGPR01295024">
    <property type="protein sequence ID" value="GBN54018.1"/>
    <property type="molecule type" value="Genomic_DNA"/>
</dbReference>
<dbReference type="GO" id="GO:0003676">
    <property type="term" value="F:nucleic acid binding"/>
    <property type="evidence" value="ECO:0007669"/>
    <property type="project" value="InterPro"/>
</dbReference>
<dbReference type="AlphaFoldDB" id="A0A4Y2PQ22"/>
<proteinExistence type="predicted"/>
<dbReference type="InterPro" id="IPR038717">
    <property type="entry name" value="Tc1-like_DDE_dom"/>
</dbReference>
<dbReference type="OrthoDB" id="4843387at2759"/>
<protein>
    <recommendedName>
        <fullName evidence="1">Tc1-like transposase DDE domain-containing protein</fullName>
    </recommendedName>
</protein>
<dbReference type="Proteomes" id="UP000499080">
    <property type="component" value="Unassembled WGS sequence"/>
</dbReference>
<gene>
    <name evidence="2" type="ORF">AVEN_256391_1</name>
</gene>
<reference evidence="2 3" key="1">
    <citation type="journal article" date="2019" name="Sci. Rep.">
        <title>Orb-weaving spider Araneus ventricosus genome elucidates the spidroin gene catalogue.</title>
        <authorList>
            <person name="Kono N."/>
            <person name="Nakamura H."/>
            <person name="Ohtoshi R."/>
            <person name="Moran D.A.P."/>
            <person name="Shinohara A."/>
            <person name="Yoshida Y."/>
            <person name="Fujiwara M."/>
            <person name="Mori M."/>
            <person name="Tomita M."/>
            <person name="Arakawa K."/>
        </authorList>
    </citation>
    <scope>NUCLEOTIDE SEQUENCE [LARGE SCALE GENOMIC DNA]</scope>
</reference>
<accession>A0A4Y2PQ22</accession>
<evidence type="ECO:0000313" key="2">
    <source>
        <dbReference type="EMBL" id="GBN54018.1"/>
    </source>
</evidence>
<evidence type="ECO:0000313" key="3">
    <source>
        <dbReference type="Proteomes" id="UP000499080"/>
    </source>
</evidence>
<dbReference type="Pfam" id="PF13358">
    <property type="entry name" value="DDE_3"/>
    <property type="match status" value="1"/>
</dbReference>
<dbReference type="InterPro" id="IPR036397">
    <property type="entry name" value="RNaseH_sf"/>
</dbReference>
<organism evidence="2 3">
    <name type="scientific">Araneus ventricosus</name>
    <name type="common">Orbweaver spider</name>
    <name type="synonym">Epeira ventricosa</name>
    <dbReference type="NCBI Taxonomy" id="182803"/>
    <lineage>
        <taxon>Eukaryota</taxon>
        <taxon>Metazoa</taxon>
        <taxon>Ecdysozoa</taxon>
        <taxon>Arthropoda</taxon>
        <taxon>Chelicerata</taxon>
        <taxon>Arachnida</taxon>
        <taxon>Araneae</taxon>
        <taxon>Araneomorphae</taxon>
        <taxon>Entelegynae</taxon>
        <taxon>Araneoidea</taxon>
        <taxon>Araneidae</taxon>
        <taxon>Araneus</taxon>
    </lineage>
</organism>